<feature type="coiled-coil region" evidence="1">
    <location>
        <begin position="352"/>
        <end position="386"/>
    </location>
</feature>
<organism evidence="3 4">
    <name type="scientific">candidate division TA06 bacterium DG_24</name>
    <dbReference type="NCBI Taxonomy" id="1703770"/>
    <lineage>
        <taxon>Bacteria</taxon>
        <taxon>Bacteria division TA06</taxon>
    </lineage>
</organism>
<dbReference type="EMBL" id="LIZS01000104">
    <property type="protein sequence ID" value="KPJ51685.1"/>
    <property type="molecule type" value="Genomic_DNA"/>
</dbReference>
<keyword evidence="1" id="KW-0175">Coiled coil</keyword>
<dbReference type="STRING" id="1703770.AMJ39_09490"/>
<evidence type="ECO:0000256" key="1">
    <source>
        <dbReference type="SAM" id="Coils"/>
    </source>
</evidence>
<gene>
    <name evidence="3" type="ORF">AMJ39_09490</name>
</gene>
<dbReference type="AlphaFoldDB" id="A0A0S7WNE2"/>
<name>A0A0S7WNE2_UNCT6</name>
<evidence type="ECO:0000256" key="2">
    <source>
        <dbReference type="SAM" id="MobiDB-lite"/>
    </source>
</evidence>
<feature type="region of interest" description="Disordered" evidence="2">
    <location>
        <begin position="115"/>
        <end position="143"/>
    </location>
</feature>
<evidence type="ECO:0000313" key="4">
    <source>
        <dbReference type="Proteomes" id="UP000052008"/>
    </source>
</evidence>
<dbReference type="Proteomes" id="UP000052008">
    <property type="component" value="Unassembled WGS sequence"/>
</dbReference>
<proteinExistence type="predicted"/>
<reference evidence="3 4" key="1">
    <citation type="journal article" date="2015" name="Microbiome">
        <title>Genomic resolution of linkages in carbon, nitrogen, and sulfur cycling among widespread estuary sediment bacteria.</title>
        <authorList>
            <person name="Baker B.J."/>
            <person name="Lazar C.S."/>
            <person name="Teske A.P."/>
            <person name="Dick G.J."/>
        </authorList>
    </citation>
    <scope>NUCLEOTIDE SEQUENCE [LARGE SCALE GENOMIC DNA]</scope>
    <source>
        <strain evidence="3">DG_24</strain>
    </source>
</reference>
<evidence type="ECO:0000313" key="3">
    <source>
        <dbReference type="EMBL" id="KPJ51685.1"/>
    </source>
</evidence>
<sequence length="534" mass="60126">MPVETTENYVRVRVRDPDDFQKDSFRIIDIDKDQGIKATIGRLKGEKTTTTQSYLFDKEKWTEAKATKWVKDHAKKQAKEAIGILEESLTEAGRRHSRKDHDLIKKIKELLDELEHESAGKSGGDEDEAVKESGAPGPTESMPLRETIALTEAYDPQTRDLSIVILEAGTNPRKKRHYTDRAVMESPPVFKDVKMFLNHPTREEESQRPEGDLRNWVSTITESWPQEAAGGQRARSMGKAHVFDDWLHSRLQDPVFLREVGLSINVPRAECYRRRINGEDGYLVVESIPLEQPRPPSVDWVTYAAQGGRVAQLMESRRDDLMNLDTVTMKDLEQHRPDLVKELRESGGGKEKDEAKTEFASLKETVDGLKDENKKLATKVEASEKLELVRQHVKESKLPEPCQERIIADCKAGLIGGSLVFEDDPADKKDGKTGQAKLREAVDAKIEAERKYLKEVGGKPQVVGMGDGGEAQSVQESVGQRLGQRMGHTWATDEIRGTREVLAQEGRLTESGPAAKREPEKPDPDPKEKQKKEE</sequence>
<comment type="caution">
    <text evidence="3">The sequence shown here is derived from an EMBL/GenBank/DDBJ whole genome shotgun (WGS) entry which is preliminary data.</text>
</comment>
<feature type="region of interest" description="Disordered" evidence="2">
    <location>
        <begin position="459"/>
        <end position="534"/>
    </location>
</feature>
<protein>
    <submittedName>
        <fullName evidence="3">Uncharacterized protein</fullName>
    </submittedName>
</protein>
<feature type="compositionally biased region" description="Basic and acidic residues" evidence="2">
    <location>
        <begin position="515"/>
        <end position="534"/>
    </location>
</feature>
<accession>A0A0S7WNE2</accession>